<dbReference type="Proteomes" id="UP000709295">
    <property type="component" value="Unassembled WGS sequence"/>
</dbReference>
<dbReference type="AlphaFoldDB" id="A0A8J5IWB5"/>
<evidence type="ECO:0000313" key="1">
    <source>
        <dbReference type="EMBL" id="KAG6942104.1"/>
    </source>
</evidence>
<reference evidence="1" key="1">
    <citation type="submission" date="2021-01" db="EMBL/GenBank/DDBJ databases">
        <title>Phytophthora aleatoria, a newly-described species from Pinus radiata is distinct from Phytophthora cactorum isolates based on comparative genomics.</title>
        <authorList>
            <person name="Mcdougal R."/>
            <person name="Panda P."/>
            <person name="Williams N."/>
            <person name="Studholme D.J."/>
        </authorList>
    </citation>
    <scope>NUCLEOTIDE SEQUENCE</scope>
    <source>
        <strain evidence="1">NZFS 4037</strain>
    </source>
</reference>
<organism evidence="1 2">
    <name type="scientific">Phytophthora aleatoria</name>
    <dbReference type="NCBI Taxonomy" id="2496075"/>
    <lineage>
        <taxon>Eukaryota</taxon>
        <taxon>Sar</taxon>
        <taxon>Stramenopiles</taxon>
        <taxon>Oomycota</taxon>
        <taxon>Peronosporomycetes</taxon>
        <taxon>Peronosporales</taxon>
        <taxon>Peronosporaceae</taxon>
        <taxon>Phytophthora</taxon>
    </lineage>
</organism>
<sequence length="96" mass="11249">MIRDHLVLFDGWTAADDFIELTRKCIRWSLRSNSKIQEDVEAITRAKEFHVWSWTLDECLDAITDREVYKSASPYLDAPEVLPPEERSEASTVFRM</sequence>
<comment type="caution">
    <text evidence="1">The sequence shown here is derived from an EMBL/GenBank/DDBJ whole genome shotgun (WGS) entry which is preliminary data.</text>
</comment>
<accession>A0A8J5IWB5</accession>
<name>A0A8J5IWB5_9STRA</name>
<protein>
    <submittedName>
        <fullName evidence="1">Uncharacterized protein</fullName>
    </submittedName>
</protein>
<keyword evidence="2" id="KW-1185">Reference proteome</keyword>
<dbReference type="EMBL" id="JAENGY010003261">
    <property type="protein sequence ID" value="KAG6942104.1"/>
    <property type="molecule type" value="Genomic_DNA"/>
</dbReference>
<gene>
    <name evidence="1" type="ORF">JG688_00018311</name>
</gene>
<evidence type="ECO:0000313" key="2">
    <source>
        <dbReference type="Proteomes" id="UP000709295"/>
    </source>
</evidence>
<proteinExistence type="predicted"/>